<dbReference type="PANTHER" id="PTHR21089">
    <property type="entry name" value="SHIKIMATE DEHYDROGENASE"/>
    <property type="match status" value="1"/>
</dbReference>
<organism evidence="4 5">
    <name type="scientific">Bifidobacterium commune</name>
    <dbReference type="NCBI Taxonomy" id="1505727"/>
    <lineage>
        <taxon>Bacteria</taxon>
        <taxon>Bacillati</taxon>
        <taxon>Actinomycetota</taxon>
        <taxon>Actinomycetes</taxon>
        <taxon>Bifidobacteriales</taxon>
        <taxon>Bifidobacteriaceae</taxon>
        <taxon>Bifidobacterium</taxon>
    </lineage>
</organism>
<dbReference type="Pfam" id="PF08501">
    <property type="entry name" value="Shikimate_dh_N"/>
    <property type="match status" value="1"/>
</dbReference>
<dbReference type="GO" id="GO:0050661">
    <property type="term" value="F:NADP binding"/>
    <property type="evidence" value="ECO:0007669"/>
    <property type="project" value="TreeGrafter"/>
</dbReference>
<dbReference type="InterPro" id="IPR046346">
    <property type="entry name" value="Aminoacid_DH-like_N_sf"/>
</dbReference>
<dbReference type="InterPro" id="IPR022893">
    <property type="entry name" value="Shikimate_DH_fam"/>
</dbReference>
<comment type="pathway">
    <text evidence="1">Metabolic intermediate biosynthesis; chorismate biosynthesis; chorismate from D-erythrose 4-phosphate and phosphoenolpyruvate: step 4/7.</text>
</comment>
<accession>A0A1C4H222</accession>
<dbReference type="InterPro" id="IPR013708">
    <property type="entry name" value="Shikimate_DH-bd_N"/>
</dbReference>
<keyword evidence="5" id="KW-1185">Reference proteome</keyword>
<name>A0A1C4H222_9BIFI</name>
<evidence type="ECO:0000313" key="4">
    <source>
        <dbReference type="EMBL" id="SCC78906.1"/>
    </source>
</evidence>
<dbReference type="AlphaFoldDB" id="A0A1C4H222"/>
<dbReference type="GO" id="GO:0009423">
    <property type="term" value="P:chorismate biosynthetic process"/>
    <property type="evidence" value="ECO:0007669"/>
    <property type="project" value="TreeGrafter"/>
</dbReference>
<keyword evidence="2" id="KW-0057">Aromatic amino acid biosynthesis</keyword>
<dbReference type="GO" id="GO:0004764">
    <property type="term" value="F:shikimate 3-dehydrogenase (NADP+) activity"/>
    <property type="evidence" value="ECO:0007669"/>
    <property type="project" value="InterPro"/>
</dbReference>
<dbReference type="InterPro" id="IPR036291">
    <property type="entry name" value="NAD(P)-bd_dom_sf"/>
</dbReference>
<dbReference type="STRING" id="1505727.GA0061077_0483"/>
<dbReference type="SUPFAM" id="SSF51735">
    <property type="entry name" value="NAD(P)-binding Rossmann-fold domains"/>
    <property type="match status" value="1"/>
</dbReference>
<dbReference type="OrthoDB" id="9776868at2"/>
<dbReference type="Gene3D" id="3.40.50.720">
    <property type="entry name" value="NAD(P)-binding Rossmann-like Domain"/>
    <property type="match status" value="1"/>
</dbReference>
<dbReference type="GO" id="GO:0005829">
    <property type="term" value="C:cytosol"/>
    <property type="evidence" value="ECO:0007669"/>
    <property type="project" value="TreeGrafter"/>
</dbReference>
<dbReference type="CDD" id="cd01065">
    <property type="entry name" value="NAD_bind_Shikimate_DH"/>
    <property type="match status" value="1"/>
</dbReference>
<dbReference type="Gene3D" id="3.40.50.10860">
    <property type="entry name" value="Leucine Dehydrogenase, chain A, domain 1"/>
    <property type="match status" value="1"/>
</dbReference>
<dbReference type="EMBL" id="FMBL01000001">
    <property type="protein sequence ID" value="SCC78906.1"/>
    <property type="molecule type" value="Genomic_DNA"/>
</dbReference>
<keyword evidence="2" id="KW-0028">Amino-acid biosynthesis</keyword>
<protein>
    <submittedName>
        <fullName evidence="4">Shikimate dehydrogenase</fullName>
    </submittedName>
</protein>
<evidence type="ECO:0000259" key="3">
    <source>
        <dbReference type="Pfam" id="PF08501"/>
    </source>
</evidence>
<dbReference type="PANTHER" id="PTHR21089:SF1">
    <property type="entry name" value="BIFUNCTIONAL 3-DEHYDROQUINATE DEHYDRATASE_SHIKIMATE DEHYDROGENASE, CHLOROPLASTIC"/>
    <property type="match status" value="1"/>
</dbReference>
<dbReference type="GO" id="GO:0019632">
    <property type="term" value="P:shikimate metabolic process"/>
    <property type="evidence" value="ECO:0007669"/>
    <property type="project" value="TreeGrafter"/>
</dbReference>
<dbReference type="Proteomes" id="UP000242610">
    <property type="component" value="Unassembled WGS sequence"/>
</dbReference>
<dbReference type="GO" id="GO:0009073">
    <property type="term" value="P:aromatic amino acid family biosynthetic process"/>
    <property type="evidence" value="ECO:0007669"/>
    <property type="project" value="UniProtKB-KW"/>
</dbReference>
<gene>
    <name evidence="4" type="ORF">GA0061077_0483</name>
</gene>
<dbReference type="SUPFAM" id="SSF53223">
    <property type="entry name" value="Aminoacid dehydrogenase-like, N-terminal domain"/>
    <property type="match status" value="1"/>
</dbReference>
<evidence type="ECO:0000256" key="2">
    <source>
        <dbReference type="ARBA" id="ARBA00023141"/>
    </source>
</evidence>
<proteinExistence type="predicted"/>
<evidence type="ECO:0000256" key="1">
    <source>
        <dbReference type="ARBA" id="ARBA00004871"/>
    </source>
</evidence>
<sequence length="322" mass="35138">MPNIIKHHCAVLGKPIAHSLSPVLHNAAYGTLGLDDWEYTRAEVDEGGLDAFLSGLDPSWAGLSITMPLKRSIQPYGMPSDYWSKVLNVANTAVLSWYKAKTQPYIALYNTDVEGIEQAFDHCWQSNRLNRTAQREKYALPADCSRENGAKAVILGNGNTALAAVAACTEISVPDAGSVTQLTVCARRPHEKDPLQQIAKLQAGLTYRQVGLARAAEELLEADIVVNTIPSHGADVIAEQLTELTTQTRQLLLGKTLLDVVYDPRPTTLMQAWRAGSGIAIGGEEMLLYQAIAQVRLMTVGELKIKKTDFEQAMRSALQEAL</sequence>
<dbReference type="RefSeq" id="WP_091847312.1">
    <property type="nucleotide sequence ID" value="NZ_FMBL01000001.1"/>
</dbReference>
<reference evidence="5" key="1">
    <citation type="submission" date="2016-08" db="EMBL/GenBank/DDBJ databases">
        <authorList>
            <person name="Varghese N."/>
            <person name="Submissions Spin"/>
        </authorList>
    </citation>
    <scope>NUCLEOTIDE SEQUENCE [LARGE SCALE GENOMIC DNA]</scope>
    <source>
        <strain evidence="5">R-52791</strain>
    </source>
</reference>
<evidence type="ECO:0000313" key="5">
    <source>
        <dbReference type="Proteomes" id="UP000242610"/>
    </source>
</evidence>
<feature type="domain" description="Shikimate dehydrogenase substrate binding N-terminal" evidence="3">
    <location>
        <begin position="11"/>
        <end position="77"/>
    </location>
</feature>